<proteinExistence type="predicted"/>
<name>A0A2P2DJ61_9LEPT</name>
<dbReference type="PROSITE" id="PS51257">
    <property type="entry name" value="PROKAR_LIPOPROTEIN"/>
    <property type="match status" value="1"/>
</dbReference>
<keyword evidence="2" id="KW-1185">Reference proteome</keyword>
<organism evidence="1 2">
    <name type="scientific">Leptospira ellinghausenii</name>
    <dbReference type="NCBI Taxonomy" id="1917822"/>
    <lineage>
        <taxon>Bacteria</taxon>
        <taxon>Pseudomonadati</taxon>
        <taxon>Spirochaetota</taxon>
        <taxon>Spirochaetia</taxon>
        <taxon>Leptospirales</taxon>
        <taxon>Leptospiraceae</taxon>
        <taxon>Leptospira</taxon>
    </lineage>
</organism>
<reference evidence="2" key="1">
    <citation type="journal article" date="2019" name="Microbiol. Immunol.">
        <title>Molecular and phenotypic characterization of Leptospira johnsonii sp. nov., Leptospira ellinghausenii sp. nov. and Leptospira ryugenii sp. nov. isolated from soil and water in Japan.</title>
        <authorList>
            <person name="Masuzawa T."/>
            <person name="Saito M."/>
            <person name="Nakao R."/>
            <person name="Nikaido Y."/>
            <person name="Matsumoto M."/>
            <person name="Ogawa M."/>
            <person name="Yokoyama M."/>
            <person name="Hidaka Y."/>
            <person name="Tomita J."/>
            <person name="Sakakibara K."/>
            <person name="Suzuki K."/>
            <person name="Yasuda S."/>
            <person name="Sato H."/>
            <person name="Yamaguchi M."/>
            <person name="Yoshida S.I."/>
            <person name="Koizumi N."/>
            <person name="Kawamura Y."/>
        </authorList>
    </citation>
    <scope>NUCLEOTIDE SEQUENCE [LARGE SCALE GENOMIC DNA]</scope>
    <source>
        <strain evidence="2">E18</strain>
    </source>
</reference>
<dbReference type="Proteomes" id="UP000245206">
    <property type="component" value="Unassembled WGS sequence"/>
</dbReference>
<protein>
    <submittedName>
        <fullName evidence="1">Putative lipoprotein</fullName>
    </submittedName>
</protein>
<dbReference type="OrthoDB" id="330581at2"/>
<dbReference type="AlphaFoldDB" id="A0A2P2DJ61"/>
<accession>A0A2P2DJ61</accession>
<comment type="caution">
    <text evidence="1">The sequence shown here is derived from an EMBL/GenBank/DDBJ whole genome shotgun (WGS) entry which is preliminary data.</text>
</comment>
<dbReference type="RefSeq" id="WP_108961569.1">
    <property type="nucleotide sequence ID" value="NZ_BFAZ01000016.1"/>
</dbReference>
<sequence>MNNRILIFLFTFLISCSITKRNFIKLNTYHLKKIDSNINDYVIHLELIGYGNTKNESGSLQSGIIDSLKSCQIINKRISKYVGFSKFLNNSSETLNILSDNITNNNKIKRIDLHLKFDDDENIKHFSSNTNKNSQYLDFDEYETKLLNFNLYHYSISNPILNFEFLENHKRVALRLEKVALVEYFDFGKLIGRELCVALKNI</sequence>
<evidence type="ECO:0000313" key="2">
    <source>
        <dbReference type="Proteomes" id="UP000245206"/>
    </source>
</evidence>
<keyword evidence="1" id="KW-0449">Lipoprotein</keyword>
<gene>
    <name evidence="1" type="ORF">LPTSP2_39030</name>
</gene>
<dbReference type="EMBL" id="BFAZ01000016">
    <property type="protein sequence ID" value="GBF44600.1"/>
    <property type="molecule type" value="Genomic_DNA"/>
</dbReference>
<evidence type="ECO:0000313" key="1">
    <source>
        <dbReference type="EMBL" id="GBF44600.1"/>
    </source>
</evidence>